<dbReference type="CDD" id="cd07377">
    <property type="entry name" value="WHTH_GntR"/>
    <property type="match status" value="1"/>
</dbReference>
<dbReference type="PRINTS" id="PR00035">
    <property type="entry name" value="HTHGNTR"/>
</dbReference>
<dbReference type="Gene3D" id="1.20.120.530">
    <property type="entry name" value="GntR ligand-binding domain-like"/>
    <property type="match status" value="1"/>
</dbReference>
<dbReference type="Pfam" id="PF07729">
    <property type="entry name" value="FCD"/>
    <property type="match status" value="1"/>
</dbReference>
<organism evidence="5 6">
    <name type="scientific">Spinactinospora alkalitolerans</name>
    <dbReference type="NCBI Taxonomy" id="687207"/>
    <lineage>
        <taxon>Bacteria</taxon>
        <taxon>Bacillati</taxon>
        <taxon>Actinomycetota</taxon>
        <taxon>Actinomycetes</taxon>
        <taxon>Streptosporangiales</taxon>
        <taxon>Nocardiopsidaceae</taxon>
        <taxon>Spinactinospora</taxon>
    </lineage>
</organism>
<comment type="caution">
    <text evidence="5">The sequence shown here is derived from an EMBL/GenBank/DDBJ whole genome shotgun (WGS) entry which is preliminary data.</text>
</comment>
<evidence type="ECO:0000313" key="5">
    <source>
        <dbReference type="EMBL" id="NYE47714.1"/>
    </source>
</evidence>
<dbReference type="AlphaFoldDB" id="A0A852U0I8"/>
<keyword evidence="2 5" id="KW-0238">DNA-binding</keyword>
<sequence>MVVANRARPQKTAMIIAQRIVADMKDQSLTAGDKLPSERIMLDEYNVGRGTLREALRYLELQGALTLKPGPGGGPVVASPDSTHLAANLMLLLQFAQAPYRVIMEARSAFEPVMATLAADRMDDDAVARLADSVTTMRDNIEDRVIFLEANKGFHDIIAWSSGNALFGHLVDAILGMLDGTVLGIDYPAHRRSAILEAHERVYRALSARDSAQAGEAMRDHILEYVRYAEVKYPDLLTQEVSWSQVMG</sequence>
<dbReference type="PANTHER" id="PTHR43537">
    <property type="entry name" value="TRANSCRIPTIONAL REGULATOR, GNTR FAMILY"/>
    <property type="match status" value="1"/>
</dbReference>
<dbReference type="SMART" id="SM00895">
    <property type="entry name" value="FCD"/>
    <property type="match status" value="1"/>
</dbReference>
<proteinExistence type="predicted"/>
<dbReference type="Proteomes" id="UP000589036">
    <property type="component" value="Unassembled WGS sequence"/>
</dbReference>
<protein>
    <submittedName>
        <fullName evidence="5">DNA-binding FadR family transcriptional regulator</fullName>
    </submittedName>
</protein>
<evidence type="ECO:0000256" key="2">
    <source>
        <dbReference type="ARBA" id="ARBA00023125"/>
    </source>
</evidence>
<gene>
    <name evidence="5" type="ORF">HDA32_002834</name>
</gene>
<dbReference type="Gene3D" id="1.10.10.10">
    <property type="entry name" value="Winged helix-like DNA-binding domain superfamily/Winged helix DNA-binding domain"/>
    <property type="match status" value="1"/>
</dbReference>
<feature type="domain" description="HTH gntR-type" evidence="4">
    <location>
        <begin position="10"/>
        <end position="80"/>
    </location>
</feature>
<dbReference type="InterPro" id="IPR000524">
    <property type="entry name" value="Tscrpt_reg_HTH_GntR"/>
</dbReference>
<dbReference type="SUPFAM" id="SSF46785">
    <property type="entry name" value="Winged helix' DNA-binding domain"/>
    <property type="match status" value="1"/>
</dbReference>
<evidence type="ECO:0000259" key="4">
    <source>
        <dbReference type="PROSITE" id="PS50949"/>
    </source>
</evidence>
<dbReference type="GO" id="GO:0003677">
    <property type="term" value="F:DNA binding"/>
    <property type="evidence" value="ECO:0007669"/>
    <property type="project" value="UniProtKB-KW"/>
</dbReference>
<evidence type="ECO:0000256" key="3">
    <source>
        <dbReference type="ARBA" id="ARBA00023163"/>
    </source>
</evidence>
<evidence type="ECO:0000313" key="6">
    <source>
        <dbReference type="Proteomes" id="UP000589036"/>
    </source>
</evidence>
<keyword evidence="3" id="KW-0804">Transcription</keyword>
<name>A0A852U0I8_9ACTN</name>
<dbReference type="RefSeq" id="WP_312863187.1">
    <property type="nucleotide sequence ID" value="NZ_BAAAYY010000018.1"/>
</dbReference>
<dbReference type="InterPro" id="IPR036388">
    <property type="entry name" value="WH-like_DNA-bd_sf"/>
</dbReference>
<keyword evidence="1" id="KW-0805">Transcription regulation</keyword>
<dbReference type="EMBL" id="JACCCC010000001">
    <property type="protein sequence ID" value="NYE47714.1"/>
    <property type="molecule type" value="Genomic_DNA"/>
</dbReference>
<dbReference type="InterPro" id="IPR036390">
    <property type="entry name" value="WH_DNA-bd_sf"/>
</dbReference>
<dbReference type="SMART" id="SM00345">
    <property type="entry name" value="HTH_GNTR"/>
    <property type="match status" value="1"/>
</dbReference>
<accession>A0A852U0I8</accession>
<dbReference type="InterPro" id="IPR008920">
    <property type="entry name" value="TF_FadR/GntR_C"/>
</dbReference>
<evidence type="ECO:0000256" key="1">
    <source>
        <dbReference type="ARBA" id="ARBA00023015"/>
    </source>
</evidence>
<dbReference type="Pfam" id="PF00392">
    <property type="entry name" value="GntR"/>
    <property type="match status" value="1"/>
</dbReference>
<dbReference type="PROSITE" id="PS50949">
    <property type="entry name" value="HTH_GNTR"/>
    <property type="match status" value="1"/>
</dbReference>
<dbReference type="PANTHER" id="PTHR43537:SF43">
    <property type="entry name" value="GNTR-FAMILY TRANSCRIPTIONAL REGULATOR"/>
    <property type="match status" value="1"/>
</dbReference>
<keyword evidence="6" id="KW-1185">Reference proteome</keyword>
<dbReference type="InterPro" id="IPR011711">
    <property type="entry name" value="GntR_C"/>
</dbReference>
<dbReference type="GO" id="GO:0003700">
    <property type="term" value="F:DNA-binding transcription factor activity"/>
    <property type="evidence" value="ECO:0007669"/>
    <property type="project" value="InterPro"/>
</dbReference>
<reference evidence="5 6" key="1">
    <citation type="submission" date="2020-07" db="EMBL/GenBank/DDBJ databases">
        <title>Sequencing the genomes of 1000 actinobacteria strains.</title>
        <authorList>
            <person name="Klenk H.-P."/>
        </authorList>
    </citation>
    <scope>NUCLEOTIDE SEQUENCE [LARGE SCALE GENOMIC DNA]</scope>
    <source>
        <strain evidence="5 6">CXB654</strain>
    </source>
</reference>
<dbReference type="SUPFAM" id="SSF48008">
    <property type="entry name" value="GntR ligand-binding domain-like"/>
    <property type="match status" value="1"/>
</dbReference>